<dbReference type="Proteomes" id="UP001175226">
    <property type="component" value="Unassembled WGS sequence"/>
</dbReference>
<name>A0AA39MUY1_9AGAR</name>
<protein>
    <submittedName>
        <fullName evidence="1">Uncharacterized protein</fullName>
    </submittedName>
</protein>
<evidence type="ECO:0000313" key="2">
    <source>
        <dbReference type="Proteomes" id="UP001175226"/>
    </source>
</evidence>
<evidence type="ECO:0000313" key="1">
    <source>
        <dbReference type="EMBL" id="KAK0447153.1"/>
    </source>
</evidence>
<dbReference type="EMBL" id="JAUEPT010000012">
    <property type="protein sequence ID" value="KAK0447153.1"/>
    <property type="molecule type" value="Genomic_DNA"/>
</dbReference>
<gene>
    <name evidence="1" type="ORF">EV421DRAFT_1706906</name>
</gene>
<dbReference type="AlphaFoldDB" id="A0AA39MUY1"/>
<sequence>VHPHFHVSLLWPYIESDTVLFPDRKKPELYDFGAPDNAEEFVEGIEGHEWKSNSLFFHVHWALGDLTVEPYSKCKALKALDDYLAVVGVSDSKSLPKLQAKGTKPRKW</sequence>
<accession>A0AA39MUY1</accession>
<proteinExistence type="predicted"/>
<feature type="non-terminal residue" evidence="1">
    <location>
        <position position="1"/>
    </location>
</feature>
<keyword evidence="2" id="KW-1185">Reference proteome</keyword>
<reference evidence="1" key="1">
    <citation type="submission" date="2023-06" db="EMBL/GenBank/DDBJ databases">
        <authorList>
            <consortium name="Lawrence Berkeley National Laboratory"/>
            <person name="Ahrendt S."/>
            <person name="Sahu N."/>
            <person name="Indic B."/>
            <person name="Wong-Bajracharya J."/>
            <person name="Merenyi Z."/>
            <person name="Ke H.-M."/>
            <person name="Monk M."/>
            <person name="Kocsube S."/>
            <person name="Drula E."/>
            <person name="Lipzen A."/>
            <person name="Balint B."/>
            <person name="Henrissat B."/>
            <person name="Andreopoulos B."/>
            <person name="Martin F.M."/>
            <person name="Harder C.B."/>
            <person name="Rigling D."/>
            <person name="Ford K.L."/>
            <person name="Foster G.D."/>
            <person name="Pangilinan J."/>
            <person name="Papanicolaou A."/>
            <person name="Barry K."/>
            <person name="LaButti K."/>
            <person name="Viragh M."/>
            <person name="Koriabine M."/>
            <person name="Yan M."/>
            <person name="Riley R."/>
            <person name="Champramary S."/>
            <person name="Plett K.L."/>
            <person name="Tsai I.J."/>
            <person name="Slot J."/>
            <person name="Sipos G."/>
            <person name="Plett J."/>
            <person name="Nagy L.G."/>
            <person name="Grigoriev I.V."/>
        </authorList>
    </citation>
    <scope>NUCLEOTIDE SEQUENCE</scope>
    <source>
        <strain evidence="1">FPL87.14</strain>
    </source>
</reference>
<comment type="caution">
    <text evidence="1">The sequence shown here is derived from an EMBL/GenBank/DDBJ whole genome shotgun (WGS) entry which is preliminary data.</text>
</comment>
<organism evidence="1 2">
    <name type="scientific">Armillaria borealis</name>
    <dbReference type="NCBI Taxonomy" id="47425"/>
    <lineage>
        <taxon>Eukaryota</taxon>
        <taxon>Fungi</taxon>
        <taxon>Dikarya</taxon>
        <taxon>Basidiomycota</taxon>
        <taxon>Agaricomycotina</taxon>
        <taxon>Agaricomycetes</taxon>
        <taxon>Agaricomycetidae</taxon>
        <taxon>Agaricales</taxon>
        <taxon>Marasmiineae</taxon>
        <taxon>Physalacriaceae</taxon>
        <taxon>Armillaria</taxon>
    </lineage>
</organism>